<comment type="similarity">
    <text evidence="3">Belongs to the glycosyl hydrolase 130 family.</text>
</comment>
<evidence type="ECO:0000256" key="2">
    <source>
        <dbReference type="ARBA" id="ARBA00022679"/>
    </source>
</evidence>
<feature type="signal peptide" evidence="4">
    <location>
        <begin position="1"/>
        <end position="21"/>
    </location>
</feature>
<dbReference type="GO" id="GO:0016757">
    <property type="term" value="F:glycosyltransferase activity"/>
    <property type="evidence" value="ECO:0007669"/>
    <property type="project" value="UniProtKB-KW"/>
</dbReference>
<accession>A0A4Q0M3H9</accession>
<keyword evidence="2" id="KW-0808">Transferase</keyword>
<dbReference type="Gene3D" id="2.115.10.20">
    <property type="entry name" value="Glycosyl hydrolase domain, family 43"/>
    <property type="match status" value="1"/>
</dbReference>
<dbReference type="SUPFAM" id="SSF75005">
    <property type="entry name" value="Arabinanase/levansucrase/invertase"/>
    <property type="match status" value="1"/>
</dbReference>
<proteinExistence type="inferred from homology"/>
<sequence>MKYLMKAFFIVLCFFFTSVQGQQNHQTKLPDWTLGPFIRPAGVNPIISPDSTTSFISPIDNKRVNWEANDTFNPGAVVKNGKVVVLYRAEDRFGEGIGKRTSRIGYAESADGIHFTRRKAPVLYPANDSQKDVEWPGGCEDPRVAVTSDGTYVIVYTQWNRKNARLAVATSRDLINWTKHGAIFKKAYGGKFYNIWSKSASIVTKIEKGKQVIARINGKYWMYWGESNVYLATSTDLVNWDPLVDDKGDLKVLIAPRKGYFDSSFTECGPPAIVTKKGILLIYNGKNAPGSKGDTTLSAGIYSAGQLLFDITNPAKVLGRLEKPFFKPTEAFEKRGQYAAGTVFTQGLVWFKEKWYLYYGCADSRVAVAVFDPRNPGN</sequence>
<evidence type="ECO:0000256" key="4">
    <source>
        <dbReference type="SAM" id="SignalP"/>
    </source>
</evidence>
<dbReference type="Pfam" id="PF04041">
    <property type="entry name" value="Glyco_hydro_130"/>
    <property type="match status" value="1"/>
</dbReference>
<keyword evidence="1" id="KW-0328">Glycosyltransferase</keyword>
<dbReference type="AlphaFoldDB" id="A0A4Q0M3H9"/>
<organism evidence="5 6">
    <name type="scientific">Arcticibacter tournemirensis</name>
    <dbReference type="NCBI Taxonomy" id="699437"/>
    <lineage>
        <taxon>Bacteria</taxon>
        <taxon>Pseudomonadati</taxon>
        <taxon>Bacteroidota</taxon>
        <taxon>Sphingobacteriia</taxon>
        <taxon>Sphingobacteriales</taxon>
        <taxon>Sphingobacteriaceae</taxon>
        <taxon>Arcticibacter</taxon>
    </lineage>
</organism>
<gene>
    <name evidence="5" type="ORF">EKH83_19515</name>
</gene>
<dbReference type="PIRSF" id="PIRSF016202">
    <property type="entry name" value="PH1107"/>
    <property type="match status" value="1"/>
</dbReference>
<comment type="caution">
    <text evidence="5">The sequence shown here is derived from an EMBL/GenBank/DDBJ whole genome shotgun (WGS) entry which is preliminary data.</text>
</comment>
<evidence type="ECO:0008006" key="7">
    <source>
        <dbReference type="Google" id="ProtNLM"/>
    </source>
</evidence>
<dbReference type="PANTHER" id="PTHR34106:SF5">
    <property type="entry name" value="GLYCOSIDASE"/>
    <property type="match status" value="1"/>
</dbReference>
<dbReference type="Proteomes" id="UP000290848">
    <property type="component" value="Unassembled WGS sequence"/>
</dbReference>
<protein>
    <recommendedName>
        <fullName evidence="7">Pesticidal protein Cry15Aa</fullName>
    </recommendedName>
</protein>
<dbReference type="EMBL" id="RXOC01000018">
    <property type="protein sequence ID" value="RXF67343.1"/>
    <property type="molecule type" value="Genomic_DNA"/>
</dbReference>
<evidence type="ECO:0000256" key="3">
    <source>
        <dbReference type="ARBA" id="ARBA00024356"/>
    </source>
</evidence>
<reference evidence="5 6" key="1">
    <citation type="submission" date="2018-12" db="EMBL/GenBank/DDBJ databases">
        <title>The Draft Genome Sequence of the Soil Bacterium Pedobacter tournemirensis R1.</title>
        <authorList>
            <person name="He J."/>
        </authorList>
    </citation>
    <scope>NUCLEOTIDE SEQUENCE [LARGE SCALE GENOMIC DNA]</scope>
    <source>
        <strain evidence="5 6">R1</strain>
    </source>
</reference>
<evidence type="ECO:0000313" key="5">
    <source>
        <dbReference type="EMBL" id="RXF67343.1"/>
    </source>
</evidence>
<dbReference type="InterPro" id="IPR023296">
    <property type="entry name" value="Glyco_hydro_beta-prop_sf"/>
</dbReference>
<feature type="chain" id="PRO_5020435692" description="Pesticidal protein Cry15Aa" evidence="4">
    <location>
        <begin position="22"/>
        <end position="378"/>
    </location>
</feature>
<dbReference type="InterPro" id="IPR007184">
    <property type="entry name" value="Mannoside_phosphorylase"/>
</dbReference>
<evidence type="ECO:0000256" key="1">
    <source>
        <dbReference type="ARBA" id="ARBA00022676"/>
    </source>
</evidence>
<dbReference type="CDD" id="cd18610">
    <property type="entry name" value="GH130_BT3780-like"/>
    <property type="match status" value="1"/>
</dbReference>
<dbReference type="PANTHER" id="PTHR34106">
    <property type="entry name" value="GLYCOSIDASE"/>
    <property type="match status" value="1"/>
</dbReference>
<keyword evidence="4" id="KW-0732">Signal</keyword>
<evidence type="ECO:0000313" key="6">
    <source>
        <dbReference type="Proteomes" id="UP000290848"/>
    </source>
</evidence>
<name>A0A4Q0M3H9_9SPHI</name>